<feature type="compositionally biased region" description="Basic and acidic residues" evidence="2">
    <location>
        <begin position="21"/>
        <end position="30"/>
    </location>
</feature>
<evidence type="ECO:0000313" key="3">
    <source>
        <dbReference type="EMBL" id="AVO64742.1"/>
    </source>
</evidence>
<dbReference type="SUPFAM" id="SSF56831">
    <property type="entry name" value="Reovirus inner layer core protein p3"/>
    <property type="match status" value="1"/>
</dbReference>
<evidence type="ECO:0000256" key="2">
    <source>
        <dbReference type="SAM" id="MobiDB-lite"/>
    </source>
</evidence>
<protein>
    <submittedName>
        <fullName evidence="3">VP3</fullName>
    </submittedName>
</protein>
<accession>A0A2P1K546</accession>
<organism evidence="3">
    <name type="scientific">Ninarumi virus</name>
    <dbReference type="NCBI Taxonomy" id="2108521"/>
    <lineage>
        <taxon>Viruses</taxon>
        <taxon>Riboviria</taxon>
        <taxon>Orthornavirae</taxon>
        <taxon>Duplornaviricota</taxon>
        <taxon>Resentoviricetes</taxon>
        <taxon>Reovirales</taxon>
    </lineage>
</organism>
<feature type="region of interest" description="Disordered" evidence="2">
    <location>
        <begin position="1"/>
        <end position="77"/>
    </location>
</feature>
<proteinExistence type="predicted"/>
<reference evidence="3" key="1">
    <citation type="journal article" date="2017" name="Virus Res.">
        <title>Genomes of viral isolates derived from different mosquitos species.</title>
        <authorList>
            <person name="Sadeghi M."/>
            <person name="Popov V."/>
            <person name="Guzman H."/>
            <person name="Phan T.G."/>
            <person name="Vasilakis N."/>
            <person name="Tesh R."/>
            <person name="Delwart E."/>
        </authorList>
    </citation>
    <scope>NUCLEOTIDE SEQUENCE</scope>
    <source>
        <strain evidence="3">LO-041</strain>
    </source>
</reference>
<sequence length="958" mass="109118">MEGKTNKKRTNREEGEEVAAGEERQQDDRSGGGQPEGVKPGAGLLVGQRDLNDVVDESKQRTAKRDGKQKPAEYFDGDAIREDSGQLLSVFALTEILEKVRSAQAAIAAASQEIEVAPPNVQNLLVRLNELADIRHYRVENTLPSYYRHIVTDSRERFFQVNTHYEKMSQVSPNIGEAEPAKFFATVLAKVNHLREEGSFILYNVATRDYQGAEIVSEDALGVDLGAVPKMLSAADRGILRDLLNACIVENEMLENRRVDAYRAAMPDPVYQIHHLLMSYITGGQNAEFRASMAWLEYFSERKEVDFSRSHLTDMRRQDTFYILSYLLPINPNIVWTMPRCGVVNLVLNIAMCMPVGDYIAPNPRTASITLTQRITQTSPFSIIVNSTPTTAQMDDVRKITLALLFPNQVILDLKEDQKHSIDASVRMVAGVVGHLMFTYGPNFTNITPLMARKLDAAFADFLRYMTNERVPVVEGPTGAPLDFRIGRDQVDVNGFACDYRTGAGYNGAGLVDCDAQPGPYAHVQRIIRYCGLNYRDVIEERVYGNNVTYPNYQRMMALLIAAGKTQEASFLRLMQPHQIVRFAYLNQIINRDLLSAFSLPDDRFRAMLGEIADGVDFPRETVVLEVSWISLWHAFHLRFMPTSRSENLVMQPLIESVYASELSILKENMQRMSVVRAAYPDNVETSAPSDVWKAALSVVPEALREVMNMTHSLEYITVYDIMVWARNHEQQDSLGLRLQREAWRIAADFEELMLTDQVFLHRDELPEPRLDDVDEFRRQGFYYTNVLEARPPLNRVLVYTREIAMREANQCSFISSLRPALDQGLYIQFSRMLRPFELRVYNTRPPEDVLQQLPYRYDQSEGQPLMFARLEYGERVIAYYLIYHADYADAPDKLVGLNPTYSMVNVFLRKRVIYQIEPGAIFAVINKQVRAFKRKMRVMDMTTVLRAGVKLAVAQAV</sequence>
<dbReference type="InterPro" id="IPR002614">
    <property type="entry name" value="Inner_layer_core_VP3_Orbivir"/>
</dbReference>
<keyword evidence="1" id="KW-0946">Virion</keyword>
<dbReference type="EMBL" id="MF094120">
    <property type="protein sequence ID" value="AVO64742.1"/>
    <property type="molecule type" value="Genomic_RNA"/>
</dbReference>
<dbReference type="GO" id="GO:0044423">
    <property type="term" value="C:virion component"/>
    <property type="evidence" value="ECO:0007669"/>
    <property type="project" value="UniProtKB-KW"/>
</dbReference>
<dbReference type="Pfam" id="PF01700">
    <property type="entry name" value="Orbi_VP3"/>
    <property type="match status" value="1"/>
</dbReference>
<name>A0A2P1K546_9REOV</name>
<dbReference type="InterPro" id="IPR016029">
    <property type="entry name" value="Inner_layer_core_VP3_Reovir"/>
</dbReference>
<feature type="compositionally biased region" description="Basic residues" evidence="2">
    <location>
        <begin position="1"/>
        <end position="10"/>
    </location>
</feature>
<dbReference type="GO" id="GO:0005198">
    <property type="term" value="F:structural molecule activity"/>
    <property type="evidence" value="ECO:0007669"/>
    <property type="project" value="InterPro"/>
</dbReference>
<evidence type="ECO:0000256" key="1">
    <source>
        <dbReference type="ARBA" id="ARBA00022844"/>
    </source>
</evidence>
<feature type="compositionally biased region" description="Basic and acidic residues" evidence="2">
    <location>
        <begin position="50"/>
        <end position="77"/>
    </location>
</feature>